<evidence type="ECO:0000313" key="2">
    <source>
        <dbReference type="Proteomes" id="UP001501671"/>
    </source>
</evidence>
<accession>A0ABP8GCP5</accession>
<organism evidence="1 2">
    <name type="scientific">Pigmentiphaga soli</name>
    <dbReference type="NCBI Taxonomy" id="1007095"/>
    <lineage>
        <taxon>Bacteria</taxon>
        <taxon>Pseudomonadati</taxon>
        <taxon>Pseudomonadota</taxon>
        <taxon>Betaproteobacteria</taxon>
        <taxon>Burkholderiales</taxon>
        <taxon>Alcaligenaceae</taxon>
        <taxon>Pigmentiphaga</taxon>
    </lineage>
</organism>
<dbReference type="RefSeq" id="WP_345245296.1">
    <property type="nucleotide sequence ID" value="NZ_BAABFO010000001.1"/>
</dbReference>
<comment type="caution">
    <text evidence="1">The sequence shown here is derived from an EMBL/GenBank/DDBJ whole genome shotgun (WGS) entry which is preliminary data.</text>
</comment>
<proteinExistence type="predicted"/>
<protein>
    <submittedName>
        <fullName evidence="1">Uncharacterized protein</fullName>
    </submittedName>
</protein>
<sequence length="53" mass="6077">MSTKTTPAQRQARNILWQAAGRQAQQVAQLRHPGAKRLQVRLLLATIREAMRR</sequence>
<gene>
    <name evidence="1" type="ORF">GCM10023144_01420</name>
</gene>
<dbReference type="EMBL" id="BAABFO010000001">
    <property type="protein sequence ID" value="GAA4321872.1"/>
    <property type="molecule type" value="Genomic_DNA"/>
</dbReference>
<dbReference type="Proteomes" id="UP001501671">
    <property type="component" value="Unassembled WGS sequence"/>
</dbReference>
<name>A0ABP8GCP5_9BURK</name>
<reference evidence="2" key="1">
    <citation type="journal article" date="2019" name="Int. J. Syst. Evol. Microbiol.">
        <title>The Global Catalogue of Microorganisms (GCM) 10K type strain sequencing project: providing services to taxonomists for standard genome sequencing and annotation.</title>
        <authorList>
            <consortium name="The Broad Institute Genomics Platform"/>
            <consortium name="The Broad Institute Genome Sequencing Center for Infectious Disease"/>
            <person name="Wu L."/>
            <person name="Ma J."/>
        </authorList>
    </citation>
    <scope>NUCLEOTIDE SEQUENCE [LARGE SCALE GENOMIC DNA]</scope>
    <source>
        <strain evidence="2">JCM 17666</strain>
    </source>
</reference>
<evidence type="ECO:0000313" key="1">
    <source>
        <dbReference type="EMBL" id="GAA4321872.1"/>
    </source>
</evidence>
<keyword evidence="2" id="KW-1185">Reference proteome</keyword>